<dbReference type="GO" id="GO:0005524">
    <property type="term" value="F:ATP binding"/>
    <property type="evidence" value="ECO:0007669"/>
    <property type="project" value="UniProtKB-KW"/>
</dbReference>
<sequence>MEIGRGEMAALIGESGSGKSLTARAILGILPDEMKVNGQILYKGRDLLKLSENEHRLLLGKEIGIIFQDYRGSFTPYIKIGQQMIETIRTHQRISKKAAKEAALLVLRETGLESERVYNSYPFQLSGGQVQRAAISMTLALRPNMLICDEVTTALDLMNGEKVLKYIDKARRETDCAVMMITHDLAQAYKWSDRMHVMYQGAIVEDGPTEQIRFHHQHPYTRKLCSSLLSLPKERKASSAEGVYSI</sequence>
<keyword evidence="9" id="KW-0472">Membrane</keyword>
<name>A0A4U1MPM5_9BACL</name>
<keyword evidence="3" id="KW-0813">Transport</keyword>
<evidence type="ECO:0000256" key="2">
    <source>
        <dbReference type="ARBA" id="ARBA00005417"/>
    </source>
</evidence>
<proteinExistence type="inferred from homology"/>
<feature type="domain" description="ABC transporter" evidence="10">
    <location>
        <begin position="1"/>
        <end position="225"/>
    </location>
</feature>
<dbReference type="CDD" id="cd03257">
    <property type="entry name" value="ABC_NikE_OppD_transporters"/>
    <property type="match status" value="1"/>
</dbReference>
<dbReference type="Gene3D" id="3.40.50.300">
    <property type="entry name" value="P-loop containing nucleotide triphosphate hydrolases"/>
    <property type="match status" value="1"/>
</dbReference>
<keyword evidence="6" id="KW-0547">Nucleotide-binding</keyword>
<keyword evidence="4" id="KW-1003">Cell membrane</keyword>
<evidence type="ECO:0000256" key="6">
    <source>
        <dbReference type="ARBA" id="ARBA00022741"/>
    </source>
</evidence>
<dbReference type="SUPFAM" id="SSF52540">
    <property type="entry name" value="P-loop containing nucleoside triphosphate hydrolases"/>
    <property type="match status" value="1"/>
</dbReference>
<evidence type="ECO:0000259" key="10">
    <source>
        <dbReference type="PROSITE" id="PS50893"/>
    </source>
</evidence>
<protein>
    <submittedName>
        <fullName evidence="11">ABC transporter ATP-binding protein</fullName>
    </submittedName>
</protein>
<comment type="subcellular location">
    <subcellularLocation>
        <location evidence="1">Cell membrane</location>
        <topology evidence="1">Peripheral membrane protein</topology>
    </subcellularLocation>
</comment>
<organism evidence="11 12">
    <name type="scientific">Guptibacillus hwajinpoensis</name>
    <dbReference type="NCBI Taxonomy" id="208199"/>
    <lineage>
        <taxon>Bacteria</taxon>
        <taxon>Bacillati</taxon>
        <taxon>Bacillota</taxon>
        <taxon>Bacilli</taxon>
        <taxon>Bacillales</taxon>
        <taxon>Guptibacillaceae</taxon>
        <taxon>Guptibacillus</taxon>
    </lineage>
</organism>
<dbReference type="Proteomes" id="UP000310541">
    <property type="component" value="Unassembled WGS sequence"/>
</dbReference>
<evidence type="ECO:0000256" key="1">
    <source>
        <dbReference type="ARBA" id="ARBA00004202"/>
    </source>
</evidence>
<evidence type="ECO:0000313" key="12">
    <source>
        <dbReference type="Proteomes" id="UP000310541"/>
    </source>
</evidence>
<dbReference type="EMBL" id="SWFM01000001">
    <property type="protein sequence ID" value="TKD72642.1"/>
    <property type="molecule type" value="Genomic_DNA"/>
</dbReference>
<dbReference type="PANTHER" id="PTHR43297">
    <property type="entry name" value="OLIGOPEPTIDE TRANSPORT ATP-BINDING PROTEIN APPD"/>
    <property type="match status" value="1"/>
</dbReference>
<keyword evidence="7 11" id="KW-0067">ATP-binding</keyword>
<dbReference type="InterPro" id="IPR003439">
    <property type="entry name" value="ABC_transporter-like_ATP-bd"/>
</dbReference>
<comment type="caution">
    <text evidence="11">The sequence shown here is derived from an EMBL/GenBank/DDBJ whole genome shotgun (WGS) entry which is preliminary data.</text>
</comment>
<evidence type="ECO:0000313" key="11">
    <source>
        <dbReference type="EMBL" id="TKD72642.1"/>
    </source>
</evidence>
<dbReference type="AlphaFoldDB" id="A0A4U1MPM5"/>
<evidence type="ECO:0000256" key="7">
    <source>
        <dbReference type="ARBA" id="ARBA00022840"/>
    </source>
</evidence>
<dbReference type="GO" id="GO:0005886">
    <property type="term" value="C:plasma membrane"/>
    <property type="evidence" value="ECO:0007669"/>
    <property type="project" value="UniProtKB-SubCell"/>
</dbReference>
<keyword evidence="5" id="KW-0997">Cell inner membrane</keyword>
<dbReference type="PROSITE" id="PS50893">
    <property type="entry name" value="ABC_TRANSPORTER_2"/>
    <property type="match status" value="1"/>
</dbReference>
<reference evidence="11 12" key="1">
    <citation type="submission" date="2019-04" db="EMBL/GenBank/DDBJ databases">
        <title>Genome sequence of Bacillus hwajinpoensis strain Y2.</title>
        <authorList>
            <person name="Fair J.L."/>
            <person name="Maclea K.S."/>
        </authorList>
    </citation>
    <scope>NUCLEOTIDE SEQUENCE [LARGE SCALE GENOMIC DNA]</scope>
    <source>
        <strain evidence="11 12">Y2</strain>
    </source>
</reference>
<comment type="similarity">
    <text evidence="2">Belongs to the ABC transporter superfamily.</text>
</comment>
<keyword evidence="8" id="KW-1278">Translocase</keyword>
<evidence type="ECO:0000256" key="4">
    <source>
        <dbReference type="ARBA" id="ARBA00022475"/>
    </source>
</evidence>
<evidence type="ECO:0000256" key="3">
    <source>
        <dbReference type="ARBA" id="ARBA00022448"/>
    </source>
</evidence>
<gene>
    <name evidence="11" type="ORF">FBF83_05240</name>
</gene>
<dbReference type="GO" id="GO:0016887">
    <property type="term" value="F:ATP hydrolysis activity"/>
    <property type="evidence" value="ECO:0007669"/>
    <property type="project" value="InterPro"/>
</dbReference>
<dbReference type="InterPro" id="IPR027417">
    <property type="entry name" value="P-loop_NTPase"/>
</dbReference>
<dbReference type="InterPro" id="IPR050388">
    <property type="entry name" value="ABC_Ni/Peptide_Import"/>
</dbReference>
<accession>A0A4U1MPM5</accession>
<evidence type="ECO:0000256" key="5">
    <source>
        <dbReference type="ARBA" id="ARBA00022519"/>
    </source>
</evidence>
<evidence type="ECO:0000256" key="9">
    <source>
        <dbReference type="ARBA" id="ARBA00023136"/>
    </source>
</evidence>
<dbReference type="OrthoDB" id="9802264at2"/>
<dbReference type="SMART" id="SM00382">
    <property type="entry name" value="AAA"/>
    <property type="match status" value="1"/>
</dbReference>
<dbReference type="PANTHER" id="PTHR43297:SF14">
    <property type="entry name" value="ATPASE AAA-TYPE CORE DOMAIN-CONTAINING PROTEIN"/>
    <property type="match status" value="1"/>
</dbReference>
<evidence type="ECO:0000256" key="8">
    <source>
        <dbReference type="ARBA" id="ARBA00022967"/>
    </source>
</evidence>
<dbReference type="Pfam" id="PF00005">
    <property type="entry name" value="ABC_tran"/>
    <property type="match status" value="1"/>
</dbReference>
<dbReference type="InterPro" id="IPR003593">
    <property type="entry name" value="AAA+_ATPase"/>
</dbReference>